<dbReference type="InterPro" id="IPR019934">
    <property type="entry name" value="CHP03545"/>
</dbReference>
<protein>
    <submittedName>
        <fullName evidence="4">Uncharacterized protein</fullName>
    </submittedName>
</protein>
<keyword evidence="3" id="KW-0812">Transmembrane</keyword>
<comment type="caution">
    <text evidence="4">The sequence shown here is derived from an EMBL/GenBank/DDBJ whole genome shotgun (WGS) entry which is preliminary data.</text>
</comment>
<feature type="region of interest" description="Disordered" evidence="2">
    <location>
        <begin position="110"/>
        <end position="135"/>
    </location>
</feature>
<keyword evidence="1" id="KW-0175">Coiled coil</keyword>
<keyword evidence="3" id="KW-1133">Transmembrane helix</keyword>
<evidence type="ECO:0000256" key="2">
    <source>
        <dbReference type="SAM" id="MobiDB-lite"/>
    </source>
</evidence>
<accession>A0A5C6CSV8</accession>
<dbReference type="AlphaFoldDB" id="A0A5C6CSV8"/>
<dbReference type="RefSeq" id="WP_146593226.1">
    <property type="nucleotide sequence ID" value="NZ_SJPT01000001.1"/>
</dbReference>
<dbReference type="Proteomes" id="UP000316304">
    <property type="component" value="Unassembled WGS sequence"/>
</dbReference>
<reference evidence="4 5" key="1">
    <citation type="submission" date="2019-02" db="EMBL/GenBank/DDBJ databases">
        <title>Deep-cultivation of Planctomycetes and their phenomic and genomic characterization uncovers novel biology.</title>
        <authorList>
            <person name="Wiegand S."/>
            <person name="Jogler M."/>
            <person name="Boedeker C."/>
            <person name="Pinto D."/>
            <person name="Vollmers J."/>
            <person name="Rivas-Marin E."/>
            <person name="Kohn T."/>
            <person name="Peeters S.H."/>
            <person name="Heuer A."/>
            <person name="Rast P."/>
            <person name="Oberbeckmann S."/>
            <person name="Bunk B."/>
            <person name="Jeske O."/>
            <person name="Meyerdierks A."/>
            <person name="Storesund J.E."/>
            <person name="Kallscheuer N."/>
            <person name="Luecker S."/>
            <person name="Lage O.M."/>
            <person name="Pohl T."/>
            <person name="Merkel B.J."/>
            <person name="Hornburger P."/>
            <person name="Mueller R.-W."/>
            <person name="Bruemmer F."/>
            <person name="Labrenz M."/>
            <person name="Spormann A.M."/>
            <person name="Op Den Camp H."/>
            <person name="Overmann J."/>
            <person name="Amann R."/>
            <person name="Jetten M.S.M."/>
            <person name="Mascher T."/>
            <person name="Medema M.H."/>
            <person name="Devos D.P."/>
            <person name="Kaster A.-K."/>
            <person name="Ovreas L."/>
            <person name="Rohde M."/>
            <person name="Galperin M.Y."/>
            <person name="Jogler C."/>
        </authorList>
    </citation>
    <scope>NUCLEOTIDE SEQUENCE [LARGE SCALE GENOMIC DNA]</scope>
    <source>
        <strain evidence="4 5">Pla52o</strain>
    </source>
</reference>
<dbReference type="NCBIfam" id="TIGR03545">
    <property type="entry name" value="TIGR03545 family protein"/>
    <property type="match status" value="1"/>
</dbReference>
<dbReference type="EMBL" id="SJPT01000001">
    <property type="protein sequence ID" value="TWU26965.1"/>
    <property type="molecule type" value="Genomic_DNA"/>
</dbReference>
<feature type="transmembrane region" description="Helical" evidence="3">
    <location>
        <begin position="7"/>
        <end position="25"/>
    </location>
</feature>
<feature type="coiled-coil region" evidence="1">
    <location>
        <begin position="170"/>
        <end position="231"/>
    </location>
</feature>
<feature type="compositionally biased region" description="Basic and acidic residues" evidence="2">
    <location>
        <begin position="112"/>
        <end position="122"/>
    </location>
</feature>
<evidence type="ECO:0000256" key="1">
    <source>
        <dbReference type="SAM" id="Coils"/>
    </source>
</evidence>
<keyword evidence="5" id="KW-1185">Reference proteome</keyword>
<evidence type="ECO:0000313" key="5">
    <source>
        <dbReference type="Proteomes" id="UP000316304"/>
    </source>
</evidence>
<name>A0A5C6CSV8_9BACT</name>
<proteinExistence type="predicted"/>
<evidence type="ECO:0000313" key="4">
    <source>
        <dbReference type="EMBL" id="TWU26965.1"/>
    </source>
</evidence>
<gene>
    <name evidence="4" type="ORF">Pla52o_08210</name>
</gene>
<dbReference type="OrthoDB" id="226892at2"/>
<keyword evidence="3" id="KW-0472">Membrane</keyword>
<evidence type="ECO:0000256" key="3">
    <source>
        <dbReference type="SAM" id="Phobius"/>
    </source>
</evidence>
<sequence>MIRWSFVLTRMVIVVAIIMLLRWGLGPVASYVTSKGIQTATGAKVEIGSAQVGLFPPRVTYTDFHVADPRSGKDMKDAFSAETIELVLDGDAFLHRRWVARDGRITGLQIGGERETSGHLPEEQEDAAPSPSDEPSFLTRMIAATTDSLGDEATMLAENLETVRRSRQIRERWETEYETLVVRARDLEKQIRTIRDEARGIDNPLRDWPQLQRTLEQARQARNELMAVRQAIDSLPEQVQTDLASLDEAKQIDMQKVAKFIPGDLQNGDDFGIDMLKFAVQKQIDQIRGYLDGGRTIANYTVVAPEGERIRGEDFDLWGSDRLAQVLVRRCELSGVMRANGEVYSLKGIVENLTPTPEMLQEPTLAKFQLDGPEVVRVEYARDRRRGADVDLLTLHWPQMEAKTLRLGSPREAGIKISGGQHELWVQLRSEGDTVEGRFVSKQTGLQMTLAVDSKYANSAGVQSLQSSLDAVDRIEIDANFKGQWEDLALQMHTNLGQVFRRATQDAVNDQLVASKQKLQEKVDQAHLEQTLALREWLTSQQSEARSLLASADKSIEEMSQKVMSEVGEADVYLGKLRGAFEKKLR</sequence>
<organism evidence="4 5">
    <name type="scientific">Novipirellula galeiformis</name>
    <dbReference type="NCBI Taxonomy" id="2528004"/>
    <lineage>
        <taxon>Bacteria</taxon>
        <taxon>Pseudomonadati</taxon>
        <taxon>Planctomycetota</taxon>
        <taxon>Planctomycetia</taxon>
        <taxon>Pirellulales</taxon>
        <taxon>Pirellulaceae</taxon>
        <taxon>Novipirellula</taxon>
    </lineage>
</organism>